<evidence type="ECO:0000256" key="4">
    <source>
        <dbReference type="ARBA" id="ARBA00012547"/>
    </source>
</evidence>
<dbReference type="GO" id="GO:0008270">
    <property type="term" value="F:zinc ion binding"/>
    <property type="evidence" value="ECO:0007669"/>
    <property type="project" value="UniProtKB-UniRule"/>
</dbReference>
<dbReference type="EMBL" id="LR590463">
    <property type="protein sequence ID" value="VTP61939.1"/>
    <property type="molecule type" value="Genomic_DNA"/>
</dbReference>
<evidence type="ECO:0000313" key="12">
    <source>
        <dbReference type="EMBL" id="VTP61939.1"/>
    </source>
</evidence>
<keyword evidence="6 11" id="KW-0862">Zinc</keyword>
<reference evidence="12 13" key="1">
    <citation type="submission" date="2019-05" db="EMBL/GenBank/DDBJ databases">
        <authorList>
            <consortium name="Pathogen Informatics"/>
        </authorList>
    </citation>
    <scope>NUCLEOTIDE SEQUENCE [LARGE SCALE GENOMIC DNA]</scope>
    <source>
        <strain evidence="12 13">NCTC12971</strain>
    </source>
</reference>
<comment type="function">
    <text evidence="11">Catalyzes the isomerization of 5-dehydro-4-deoxy-D-glucuronate to 3-deoxy-D-glycero-2,5-hexodiulosonate.</text>
</comment>
<dbReference type="Gene3D" id="2.60.120.520">
    <property type="entry name" value="pectin degrading enzyme 5-keto 4- deoxyuronate isomerase, domain 1"/>
    <property type="match status" value="1"/>
</dbReference>
<organism evidence="12 13">
    <name type="scientific">Serratia rubidaea</name>
    <name type="common">Serratia marinorubra</name>
    <dbReference type="NCBI Taxonomy" id="61652"/>
    <lineage>
        <taxon>Bacteria</taxon>
        <taxon>Pseudomonadati</taxon>
        <taxon>Pseudomonadota</taxon>
        <taxon>Gammaproteobacteria</taxon>
        <taxon>Enterobacterales</taxon>
        <taxon>Yersiniaceae</taxon>
        <taxon>Serratia</taxon>
    </lineage>
</organism>
<dbReference type="NCBIfam" id="NF002091">
    <property type="entry name" value="PRK00924.1"/>
    <property type="match status" value="1"/>
</dbReference>
<dbReference type="EC" id="5.3.1.17" evidence="4 11"/>
<protein>
    <recommendedName>
        <fullName evidence="8 11">4-deoxy-L-threo-5-hexosulose-uronate ketol-isomerase</fullName>
        <ecNumber evidence="4 11">5.3.1.17</ecNumber>
    </recommendedName>
    <alternativeName>
        <fullName evidence="10 11">5-keto-4-deoxyuronate isomerase</fullName>
    </alternativeName>
    <alternativeName>
        <fullName evidence="9 11">DKI isomerase</fullName>
    </alternativeName>
</protein>
<evidence type="ECO:0000256" key="2">
    <source>
        <dbReference type="ARBA" id="ARBA00005148"/>
    </source>
</evidence>
<dbReference type="UniPathway" id="UPA00545">
    <property type="reaction ID" value="UER00826"/>
</dbReference>
<dbReference type="Gene3D" id="2.60.120.10">
    <property type="entry name" value="Jelly Rolls"/>
    <property type="match status" value="1"/>
</dbReference>
<dbReference type="HAMAP" id="MF_00687">
    <property type="entry name" value="KduI"/>
    <property type="match status" value="1"/>
</dbReference>
<evidence type="ECO:0000256" key="10">
    <source>
        <dbReference type="ARBA" id="ARBA00079634"/>
    </source>
</evidence>
<evidence type="ECO:0000256" key="6">
    <source>
        <dbReference type="ARBA" id="ARBA00022833"/>
    </source>
</evidence>
<comment type="cofactor">
    <cofactor evidence="11">
        <name>Zn(2+)</name>
        <dbReference type="ChEBI" id="CHEBI:29105"/>
    </cofactor>
    <text evidence="11">Binds 1 zinc ion per subunit.</text>
</comment>
<comment type="catalytic activity">
    <reaction evidence="1 11">
        <text>5-dehydro-4-deoxy-D-glucuronate = 3-deoxy-D-glycero-2,5-hexodiulosonate</text>
        <dbReference type="Rhea" id="RHEA:23896"/>
        <dbReference type="ChEBI" id="CHEBI:17117"/>
        <dbReference type="ChEBI" id="CHEBI:29071"/>
        <dbReference type="EC" id="5.3.1.17"/>
    </reaction>
</comment>
<evidence type="ECO:0000256" key="3">
    <source>
        <dbReference type="ARBA" id="ARBA00008086"/>
    </source>
</evidence>
<sequence>MPCALCCQHHRKRRAAALLSLPRGTSAVRRFLPSHHSEALRWTSVKAFTSDHAKQLDTAGLRREFLIEKIFEDDRYTMTYSHIDRIIIGGIQPRLRSVTIGDEVGKQLGVGYFLERREMGIINIGGAGLIEADGQRYEIGTEEALYIGQGARQLTFSSVDAERPAKFYYNSAPAHTRYPNKKITLAEAAPQTLGDDATSNRRTINKFIVPDVLPTCQLTMGLTKLAAGSLWNTMPCHTHERRMEVYFYFDMAEESAVFHMMGQPQETRHLLVHNEQAVISPSWSIHAGVGTSRYTFIWGMVGENQVFGDMDHLAVSELR</sequence>
<dbReference type="PANTHER" id="PTHR38461:SF1">
    <property type="entry name" value="4-DEOXY-L-THREO-5-HEXOSULOSE-URONATE KETOL-ISOMERASE"/>
    <property type="match status" value="1"/>
</dbReference>
<evidence type="ECO:0000256" key="5">
    <source>
        <dbReference type="ARBA" id="ARBA00022723"/>
    </source>
</evidence>
<feature type="binding site" evidence="11">
    <location>
        <position position="237"/>
    </location>
    <ligand>
        <name>Zn(2+)</name>
        <dbReference type="ChEBI" id="CHEBI:29105"/>
    </ligand>
</feature>
<dbReference type="PANTHER" id="PTHR38461">
    <property type="entry name" value="4-DEOXY-L-THREO-5-HEXOSULOSE-URONATE KETOL-ISOMERASE"/>
    <property type="match status" value="1"/>
</dbReference>
<evidence type="ECO:0000256" key="9">
    <source>
        <dbReference type="ARBA" id="ARBA00075757"/>
    </source>
</evidence>
<dbReference type="AlphaFoldDB" id="A0A4U9HII7"/>
<comment type="similarity">
    <text evidence="3 11">Belongs to the KduI family.</text>
</comment>
<gene>
    <name evidence="11 12" type="primary">kduI</name>
    <name evidence="12" type="ORF">NCTC12971_02382</name>
</gene>
<evidence type="ECO:0000256" key="8">
    <source>
        <dbReference type="ARBA" id="ARBA00072092"/>
    </source>
</evidence>
<dbReference type="GO" id="GO:0045490">
    <property type="term" value="P:pectin catabolic process"/>
    <property type="evidence" value="ECO:0007669"/>
    <property type="project" value="UniProtKB-UniRule"/>
</dbReference>
<dbReference type="Pfam" id="PF04962">
    <property type="entry name" value="KduI"/>
    <property type="match status" value="1"/>
</dbReference>
<dbReference type="InterPro" id="IPR027449">
    <property type="entry name" value="KduI_N"/>
</dbReference>
<evidence type="ECO:0000313" key="13">
    <source>
        <dbReference type="Proteomes" id="UP000307968"/>
    </source>
</evidence>
<dbReference type="FunFam" id="2.60.120.10:FF:000018">
    <property type="entry name" value="4-deoxy-L-threo-5-hexosulose-uronate ketol-isomerase"/>
    <property type="match status" value="1"/>
</dbReference>
<keyword evidence="7 11" id="KW-0413">Isomerase</keyword>
<dbReference type="PIRSF" id="PIRSF006625">
    <property type="entry name" value="KduI"/>
    <property type="match status" value="1"/>
</dbReference>
<evidence type="ECO:0000256" key="1">
    <source>
        <dbReference type="ARBA" id="ARBA00000552"/>
    </source>
</evidence>
<dbReference type="InterPro" id="IPR014710">
    <property type="entry name" value="RmlC-like_jellyroll"/>
</dbReference>
<feature type="binding site" evidence="11">
    <location>
        <position position="239"/>
    </location>
    <ligand>
        <name>Zn(2+)</name>
        <dbReference type="ChEBI" id="CHEBI:29105"/>
    </ligand>
</feature>
<accession>A0A4U9HII7</accession>
<dbReference type="SUPFAM" id="SSF51182">
    <property type="entry name" value="RmlC-like cupins"/>
    <property type="match status" value="1"/>
</dbReference>
<dbReference type="GO" id="GO:0042840">
    <property type="term" value="P:D-glucuronate catabolic process"/>
    <property type="evidence" value="ECO:0007669"/>
    <property type="project" value="TreeGrafter"/>
</dbReference>
<dbReference type="GO" id="GO:0008697">
    <property type="term" value="F:4-deoxy-L-threo-5-hexosulose-uronate ketol-isomerase activity"/>
    <property type="evidence" value="ECO:0007669"/>
    <property type="project" value="UniProtKB-UniRule"/>
</dbReference>
<evidence type="ECO:0000256" key="7">
    <source>
        <dbReference type="ARBA" id="ARBA00023235"/>
    </source>
</evidence>
<dbReference type="CDD" id="cd20491">
    <property type="entry name" value="cupin_KduI_C"/>
    <property type="match status" value="1"/>
</dbReference>
<dbReference type="FunFam" id="2.60.120.520:FF:000001">
    <property type="entry name" value="4-deoxy-L-threo-5-hexosulose-uronate ketol-isomerase"/>
    <property type="match status" value="1"/>
</dbReference>
<proteinExistence type="inferred from homology"/>
<dbReference type="Proteomes" id="UP000307968">
    <property type="component" value="Chromosome"/>
</dbReference>
<comment type="pathway">
    <text evidence="2 11">Glycan metabolism; pectin degradation; 2-dehydro-3-deoxy-D-gluconate from pectin: step 4/5.</text>
</comment>
<keyword evidence="5 11" id="KW-0479">Metal-binding</keyword>
<dbReference type="InterPro" id="IPR021120">
    <property type="entry name" value="KduI/IolB_isomerase"/>
</dbReference>
<feature type="binding site" evidence="11">
    <location>
        <position position="244"/>
    </location>
    <ligand>
        <name>Zn(2+)</name>
        <dbReference type="ChEBI" id="CHEBI:29105"/>
    </ligand>
</feature>
<dbReference type="InterPro" id="IPR011051">
    <property type="entry name" value="RmlC_Cupin_sf"/>
</dbReference>
<dbReference type="GO" id="GO:0019698">
    <property type="term" value="P:D-galacturonate catabolic process"/>
    <property type="evidence" value="ECO:0007669"/>
    <property type="project" value="TreeGrafter"/>
</dbReference>
<evidence type="ECO:0000256" key="11">
    <source>
        <dbReference type="HAMAP-Rule" id="MF_00687"/>
    </source>
</evidence>
<feature type="binding site" evidence="11">
    <location>
        <position position="286"/>
    </location>
    <ligand>
        <name>Zn(2+)</name>
        <dbReference type="ChEBI" id="CHEBI:29105"/>
    </ligand>
</feature>
<dbReference type="InterPro" id="IPR007045">
    <property type="entry name" value="KduI"/>
</dbReference>
<name>A0A4U9HII7_SERRU</name>
<dbReference type="CDD" id="cd20294">
    <property type="entry name" value="cupin_KduI_N"/>
    <property type="match status" value="1"/>
</dbReference>